<proteinExistence type="predicted"/>
<evidence type="ECO:0000313" key="2">
    <source>
        <dbReference type="Proteomes" id="UP000230179"/>
    </source>
</evidence>
<evidence type="ECO:0008006" key="3">
    <source>
        <dbReference type="Google" id="ProtNLM"/>
    </source>
</evidence>
<protein>
    <recommendedName>
        <fullName evidence="3">SHS2 domain-containing protein</fullName>
    </recommendedName>
</protein>
<sequence>MSFLRRLFRRERREVVAFIDIGARRVVGAYVYYVGNSVPIVVYTKVVAIRVQTGEEHSVTMLGALTELCSAMETEGIPTVLRGVGRRGVDSTLISIDAPWQETAIHHVHVVKEKPFLFTAELVAEAVAGVSAPQPGRVFTDASVIGTVLNGYSMRAPYGKRVRRATTVVLTSSLDEKLSQDILDVVGKMTVAKQPALIAGTSLRYQALRVVFAHETEALILDATGPLPEVALVRNGLLAAVSETPESLGGETGVTSDDFMRAFAEIAKQYPLPRTIFLLARFDQMDDMQKKLSAVAFGAFWLSENPPRIIPLLTSNMTGLVKQMTTNPPDLPLLLMALYYRYLDKQ</sequence>
<dbReference type="Proteomes" id="UP000230179">
    <property type="component" value="Unassembled WGS sequence"/>
</dbReference>
<accession>A0A2H0UA24</accession>
<comment type="caution">
    <text evidence="1">The sequence shown here is derived from an EMBL/GenBank/DDBJ whole genome shotgun (WGS) entry which is preliminary data.</text>
</comment>
<dbReference type="EMBL" id="PFBL01000011">
    <property type="protein sequence ID" value="PIR83258.1"/>
    <property type="molecule type" value="Genomic_DNA"/>
</dbReference>
<evidence type="ECO:0000313" key="1">
    <source>
        <dbReference type="EMBL" id="PIR83258.1"/>
    </source>
</evidence>
<name>A0A2H0UA24_9BACT</name>
<gene>
    <name evidence="1" type="ORF">COU19_01550</name>
</gene>
<dbReference type="AlphaFoldDB" id="A0A2H0UA24"/>
<reference evidence="2" key="1">
    <citation type="submission" date="2017-09" db="EMBL/GenBank/DDBJ databases">
        <title>Depth-based differentiation of microbial function through sediment-hosted aquifers and enrichment of novel symbionts in the deep terrestrial subsurface.</title>
        <authorList>
            <person name="Probst A.J."/>
            <person name="Ladd B."/>
            <person name="Jarett J.K."/>
            <person name="Geller-Mcgrath D.E."/>
            <person name="Sieber C.M.K."/>
            <person name="Emerson J.B."/>
            <person name="Anantharaman K."/>
            <person name="Thomas B.C."/>
            <person name="Malmstrom R."/>
            <person name="Stieglmeier M."/>
            <person name="Klingl A."/>
            <person name="Woyke T."/>
            <person name="Ryan C.M."/>
            <person name="Banfield J.F."/>
        </authorList>
    </citation>
    <scope>NUCLEOTIDE SEQUENCE [LARGE SCALE GENOMIC DNA]</scope>
</reference>
<organism evidence="1 2">
    <name type="scientific">Candidatus Kaiserbacteria bacterium CG10_big_fil_rev_8_21_14_0_10_56_12</name>
    <dbReference type="NCBI Taxonomy" id="1974611"/>
    <lineage>
        <taxon>Bacteria</taxon>
        <taxon>Candidatus Kaiseribacteriota</taxon>
    </lineage>
</organism>